<keyword evidence="1" id="KW-0802">TPR repeat</keyword>
<gene>
    <name evidence="2" type="ORF">EGW08_009818</name>
</gene>
<evidence type="ECO:0000313" key="2">
    <source>
        <dbReference type="EMBL" id="RUS82430.1"/>
    </source>
</evidence>
<comment type="caution">
    <text evidence="2">The sequence shown here is derived from an EMBL/GenBank/DDBJ whole genome shotgun (WGS) entry which is preliminary data.</text>
</comment>
<dbReference type="PANTHER" id="PTHR15544:SF0">
    <property type="entry name" value="TETRATRICOPEPTIDE REPEAT PROTEIN 33"/>
    <property type="match status" value="1"/>
</dbReference>
<evidence type="ECO:0000313" key="3">
    <source>
        <dbReference type="Proteomes" id="UP000271974"/>
    </source>
</evidence>
<dbReference type="OrthoDB" id="2423701at2759"/>
<dbReference type="SMART" id="SM00028">
    <property type="entry name" value="TPR"/>
    <property type="match status" value="2"/>
</dbReference>
<dbReference type="AlphaFoldDB" id="A0A433TLG4"/>
<dbReference type="InterPro" id="IPR011990">
    <property type="entry name" value="TPR-like_helical_dom_sf"/>
</dbReference>
<accession>A0A433TLG4</accession>
<protein>
    <submittedName>
        <fullName evidence="2">Uncharacterized protein</fullName>
    </submittedName>
</protein>
<dbReference type="EMBL" id="RQTK01000287">
    <property type="protein sequence ID" value="RUS82430.1"/>
    <property type="molecule type" value="Genomic_DNA"/>
</dbReference>
<dbReference type="PROSITE" id="PS50005">
    <property type="entry name" value="TPR"/>
    <property type="match status" value="2"/>
</dbReference>
<feature type="repeat" description="TPR" evidence="1">
    <location>
        <begin position="126"/>
        <end position="159"/>
    </location>
</feature>
<evidence type="ECO:0000256" key="1">
    <source>
        <dbReference type="PROSITE-ProRule" id="PRU00339"/>
    </source>
</evidence>
<dbReference type="SUPFAM" id="SSF48452">
    <property type="entry name" value="TPR-like"/>
    <property type="match status" value="1"/>
</dbReference>
<dbReference type="InterPro" id="IPR052658">
    <property type="entry name" value="TPR-containing"/>
</dbReference>
<dbReference type="Gene3D" id="1.25.40.10">
    <property type="entry name" value="Tetratricopeptide repeat domain"/>
    <property type="match status" value="1"/>
</dbReference>
<organism evidence="2 3">
    <name type="scientific">Elysia chlorotica</name>
    <name type="common">Eastern emerald elysia</name>
    <name type="synonym">Sea slug</name>
    <dbReference type="NCBI Taxonomy" id="188477"/>
    <lineage>
        <taxon>Eukaryota</taxon>
        <taxon>Metazoa</taxon>
        <taxon>Spiralia</taxon>
        <taxon>Lophotrochozoa</taxon>
        <taxon>Mollusca</taxon>
        <taxon>Gastropoda</taxon>
        <taxon>Heterobranchia</taxon>
        <taxon>Euthyneura</taxon>
        <taxon>Panpulmonata</taxon>
        <taxon>Sacoglossa</taxon>
        <taxon>Placobranchoidea</taxon>
        <taxon>Plakobranchidae</taxon>
        <taxon>Elysia</taxon>
    </lineage>
</organism>
<proteinExistence type="predicted"/>
<feature type="repeat" description="TPR" evidence="1">
    <location>
        <begin position="58"/>
        <end position="91"/>
    </location>
</feature>
<dbReference type="STRING" id="188477.A0A433TLG4"/>
<dbReference type="PANTHER" id="PTHR15544">
    <property type="entry name" value="OSMOSIS RESPONSIVE FACTOR"/>
    <property type="match status" value="1"/>
</dbReference>
<name>A0A433TLG4_ELYCH</name>
<dbReference type="Proteomes" id="UP000271974">
    <property type="component" value="Unassembled WGS sequence"/>
</dbReference>
<dbReference type="InterPro" id="IPR019734">
    <property type="entry name" value="TPR_rpt"/>
</dbReference>
<sequence>MKSFGWRRKAGAKVSKQLTQAFSADVKDEESASENESDWLPFAPRKVALSLEDANAKSERLKVEGAILAEAERYWEALKKWEEAIQLTPNNHKILDMKAQALMAVGEVFPALQTAEKTVRISPTWWVGHQTLGRALANVGEVKMAQRSFTRAVHLNPGNPELWTEDLLWVKSLLDRHKLTQTKQLQEELSGMVGSTSKSTVMITELKEKDDNGSTLEDIENLSVINYNRNDVVGSDNENLGPSAPKKVRSLPKNYVQMREPT</sequence>
<reference evidence="2 3" key="1">
    <citation type="submission" date="2019-01" db="EMBL/GenBank/DDBJ databases">
        <title>A draft genome assembly of the solar-powered sea slug Elysia chlorotica.</title>
        <authorList>
            <person name="Cai H."/>
            <person name="Li Q."/>
            <person name="Fang X."/>
            <person name="Li J."/>
            <person name="Curtis N.E."/>
            <person name="Altenburger A."/>
            <person name="Shibata T."/>
            <person name="Feng M."/>
            <person name="Maeda T."/>
            <person name="Schwartz J.A."/>
            <person name="Shigenobu S."/>
            <person name="Lundholm N."/>
            <person name="Nishiyama T."/>
            <person name="Yang H."/>
            <person name="Hasebe M."/>
            <person name="Li S."/>
            <person name="Pierce S.K."/>
            <person name="Wang J."/>
        </authorList>
    </citation>
    <scope>NUCLEOTIDE SEQUENCE [LARGE SCALE GENOMIC DNA]</scope>
    <source>
        <strain evidence="2">EC2010</strain>
        <tissue evidence="2">Whole organism of an adult</tissue>
    </source>
</reference>
<keyword evidence="3" id="KW-1185">Reference proteome</keyword>